<reference evidence="1 2" key="1">
    <citation type="submission" date="2018-01" db="EMBL/GenBank/DDBJ databases">
        <title>Draft genome sequence of Nonomuraea sp. KC333.</title>
        <authorList>
            <person name="Sahin N."/>
            <person name="Saygin H."/>
            <person name="Ay H."/>
        </authorList>
    </citation>
    <scope>NUCLEOTIDE SEQUENCE [LARGE SCALE GENOMIC DNA]</scope>
    <source>
        <strain evidence="1 2">KC333</strain>
    </source>
</reference>
<dbReference type="RefSeq" id="WP_111184536.1">
    <property type="nucleotide sequence ID" value="NZ_POUD01000309.1"/>
</dbReference>
<dbReference type="EMBL" id="POUD01000309">
    <property type="protein sequence ID" value="PZG07097.1"/>
    <property type="molecule type" value="Genomic_DNA"/>
</dbReference>
<dbReference type="Proteomes" id="UP000249304">
    <property type="component" value="Unassembled WGS sequence"/>
</dbReference>
<proteinExistence type="predicted"/>
<gene>
    <name evidence="1" type="ORF">C1J01_41440</name>
</gene>
<accession>A0A2W2ECI7</accession>
<dbReference type="OrthoDB" id="3823469at2"/>
<sequence length="226" mass="25326">MAAIPSWTDEGLGTKKRVALWLVQEVGIGSVFTKEQLRTAFDGVSQVDRRMRELRDHEWQIDTNREDPALDPREHRFVRQGLPVWEPGVASRKATELVGAVQRRAVLMEDNYLCRTCGIGNGEMYADGYGATSHLDIARRQVTMPGGATEVQLVTECNRCRVGGRDAGCDLGALAAALAQLSAYERKMLSAWMERDARSFNEVERIWGLYRTLPASARAEVRNMLQ</sequence>
<name>A0A2W2ECI7_9ACTN</name>
<organism evidence="1 2">
    <name type="scientific">Nonomuraea aridisoli</name>
    <dbReference type="NCBI Taxonomy" id="2070368"/>
    <lineage>
        <taxon>Bacteria</taxon>
        <taxon>Bacillati</taxon>
        <taxon>Actinomycetota</taxon>
        <taxon>Actinomycetes</taxon>
        <taxon>Streptosporangiales</taxon>
        <taxon>Streptosporangiaceae</taxon>
        <taxon>Nonomuraea</taxon>
    </lineage>
</organism>
<evidence type="ECO:0008006" key="3">
    <source>
        <dbReference type="Google" id="ProtNLM"/>
    </source>
</evidence>
<comment type="caution">
    <text evidence="1">The sequence shown here is derived from an EMBL/GenBank/DDBJ whole genome shotgun (WGS) entry which is preliminary data.</text>
</comment>
<evidence type="ECO:0000313" key="1">
    <source>
        <dbReference type="EMBL" id="PZG07097.1"/>
    </source>
</evidence>
<dbReference type="AlphaFoldDB" id="A0A2W2ECI7"/>
<protein>
    <recommendedName>
        <fullName evidence="3">HNH endonuclease</fullName>
    </recommendedName>
</protein>
<keyword evidence="2" id="KW-1185">Reference proteome</keyword>
<evidence type="ECO:0000313" key="2">
    <source>
        <dbReference type="Proteomes" id="UP000249304"/>
    </source>
</evidence>